<keyword evidence="7" id="KW-1185">Reference proteome</keyword>
<dbReference type="InterPro" id="IPR051704">
    <property type="entry name" value="FAD_aromatic-hydroxylase"/>
</dbReference>
<dbReference type="PANTHER" id="PTHR46865:SF2">
    <property type="entry name" value="MONOOXYGENASE"/>
    <property type="match status" value="1"/>
</dbReference>
<feature type="region of interest" description="Disordered" evidence="2">
    <location>
        <begin position="1"/>
        <end position="25"/>
    </location>
</feature>
<comment type="caution">
    <text evidence="6">The sequence shown here is derived from an EMBL/GenBank/DDBJ whole genome shotgun (WGS) entry which is preliminary data.</text>
</comment>
<dbReference type="PRINTS" id="PR00420">
    <property type="entry name" value="RNGMNOXGNASE"/>
</dbReference>
<dbReference type="SUPFAM" id="SSF50475">
    <property type="entry name" value="FMN-binding split barrel"/>
    <property type="match status" value="1"/>
</dbReference>
<dbReference type="EC" id="1.4.3.5" evidence="6"/>
<evidence type="ECO:0000256" key="2">
    <source>
        <dbReference type="SAM" id="MobiDB-lite"/>
    </source>
</evidence>
<accession>A0ABX3XKR7</accession>
<feature type="compositionally biased region" description="Basic and acidic residues" evidence="2">
    <location>
        <begin position="458"/>
        <end position="478"/>
    </location>
</feature>
<keyword evidence="6" id="KW-0560">Oxidoreductase</keyword>
<evidence type="ECO:0000313" key="6">
    <source>
        <dbReference type="EMBL" id="OSY35402.1"/>
    </source>
</evidence>
<feature type="domain" description="FAD-binding" evidence="4">
    <location>
        <begin position="27"/>
        <end position="200"/>
    </location>
</feature>
<evidence type="ECO:0000256" key="1">
    <source>
        <dbReference type="ARBA" id="ARBA00007301"/>
    </source>
</evidence>
<dbReference type="InterPro" id="IPR036188">
    <property type="entry name" value="FAD/NAD-bd_sf"/>
</dbReference>
<proteinExistence type="inferred from homology"/>
<dbReference type="InterPro" id="IPR019576">
    <property type="entry name" value="Pyridoxamine_oxidase_dimer_C"/>
</dbReference>
<protein>
    <submittedName>
        <fullName evidence="6">Pyridoxine/pyridoxamine 5'-phosphate oxidase</fullName>
        <ecNumber evidence="6">1.4.3.5</ecNumber>
    </submittedName>
</protein>
<evidence type="ECO:0000259" key="5">
    <source>
        <dbReference type="Pfam" id="PF10590"/>
    </source>
</evidence>
<dbReference type="InterPro" id="IPR002938">
    <property type="entry name" value="FAD-bd"/>
</dbReference>
<dbReference type="PANTHER" id="PTHR46865">
    <property type="entry name" value="OXIDOREDUCTASE-RELATED"/>
    <property type="match status" value="1"/>
</dbReference>
<dbReference type="Pfam" id="PF01243">
    <property type="entry name" value="PNPOx_N"/>
    <property type="match status" value="1"/>
</dbReference>
<name>A0ABX3XKR7_STRPT</name>
<evidence type="ECO:0000259" key="3">
    <source>
        <dbReference type="Pfam" id="PF01243"/>
    </source>
</evidence>
<feature type="domain" description="FAD-binding" evidence="4">
    <location>
        <begin position="319"/>
        <end position="378"/>
    </location>
</feature>
<dbReference type="Proteomes" id="UP000194225">
    <property type="component" value="Unassembled WGS sequence"/>
</dbReference>
<organism evidence="6 7">
    <name type="scientific">Streptomyces platensis</name>
    <dbReference type="NCBI Taxonomy" id="58346"/>
    <lineage>
        <taxon>Bacteria</taxon>
        <taxon>Bacillati</taxon>
        <taxon>Actinomycetota</taxon>
        <taxon>Actinomycetes</taxon>
        <taxon>Kitasatosporales</taxon>
        <taxon>Streptomycetaceae</taxon>
        <taxon>Streptomyces</taxon>
    </lineage>
</organism>
<dbReference type="SUPFAM" id="SSF51905">
    <property type="entry name" value="FAD/NAD(P)-binding domain"/>
    <property type="match status" value="1"/>
</dbReference>
<dbReference type="NCBIfam" id="NF004231">
    <property type="entry name" value="PRK05679.1"/>
    <property type="match status" value="1"/>
</dbReference>
<dbReference type="EMBL" id="MIGA01000094">
    <property type="protein sequence ID" value="OSY35402.1"/>
    <property type="molecule type" value="Genomic_DNA"/>
</dbReference>
<feature type="compositionally biased region" description="Low complexity" evidence="2">
    <location>
        <begin position="16"/>
        <end position="25"/>
    </location>
</feature>
<dbReference type="Gene3D" id="3.50.50.60">
    <property type="entry name" value="FAD/NAD(P)-binding domain"/>
    <property type="match status" value="1"/>
</dbReference>
<dbReference type="Gene3D" id="3.30.9.10">
    <property type="entry name" value="D-Amino Acid Oxidase, subunit A, domain 2"/>
    <property type="match status" value="1"/>
</dbReference>
<dbReference type="Gene3D" id="2.30.110.10">
    <property type="entry name" value="Electron Transport, Fmn-binding Protein, Chain A"/>
    <property type="match status" value="1"/>
</dbReference>
<dbReference type="GO" id="GO:0004733">
    <property type="term" value="F:pyridoxamine phosphate oxidase activity"/>
    <property type="evidence" value="ECO:0007669"/>
    <property type="project" value="UniProtKB-EC"/>
</dbReference>
<dbReference type="Pfam" id="PF10590">
    <property type="entry name" value="PNP_phzG_C"/>
    <property type="match status" value="1"/>
</dbReference>
<evidence type="ECO:0000313" key="7">
    <source>
        <dbReference type="Proteomes" id="UP000194225"/>
    </source>
</evidence>
<feature type="region of interest" description="Disordered" evidence="2">
    <location>
        <begin position="437"/>
        <end position="490"/>
    </location>
</feature>
<reference evidence="6 7" key="1">
    <citation type="submission" date="2016-09" db="EMBL/GenBank/DDBJ databases">
        <title>Streptomyces platensis DSM40041, a candidate organism with high potential of specific P450 cytochromes.</title>
        <authorList>
            <person name="Grumaz C."/>
            <person name="Vainshtein Y."/>
            <person name="Kirstahler P."/>
            <person name="Sohn K."/>
        </authorList>
    </citation>
    <scope>NUCLEOTIDE SEQUENCE [LARGE SCALE GENOMIC DNA]</scope>
    <source>
        <strain evidence="6 7">DSM 40041</strain>
    </source>
</reference>
<feature type="domain" description="Pyridoxine 5'-phosphate oxidase dimerisation C-terminal" evidence="5">
    <location>
        <begin position="670"/>
        <end position="710"/>
    </location>
</feature>
<comment type="similarity">
    <text evidence="1">Belongs to the pyridoxamine 5'-phosphate oxidase family.</text>
</comment>
<gene>
    <name evidence="6" type="primary">pdxH_2</name>
    <name evidence="6" type="ORF">BG653_07186</name>
</gene>
<dbReference type="InterPro" id="IPR012349">
    <property type="entry name" value="Split_barrel_FMN-bd"/>
</dbReference>
<evidence type="ECO:0000259" key="4">
    <source>
        <dbReference type="Pfam" id="PF01494"/>
    </source>
</evidence>
<dbReference type="InterPro" id="IPR011576">
    <property type="entry name" value="Pyridox_Oxase_N"/>
</dbReference>
<feature type="domain" description="Pyridoxamine 5'-phosphate oxidase N-terminal" evidence="3">
    <location>
        <begin position="532"/>
        <end position="653"/>
    </location>
</feature>
<sequence length="710" mass="78054">MQEHHDPEGNPAMSGTVSPSSRTSPRTVLISGASIAGPALAHWLHRYGFAVTVVERAPELRTGGYKVDIRGAAVEVAERMGILADIQRASTDMRTGAYVNDDGKRIATLPAAIFGARVGRDDEIMRGDLARILFERTRADVEYVFGDSITSLTERADEHEHGHGHGSDGTGGVEVTFERGAPRRFDLVVGADGVHSNVRRLAFGPEEQFVRHLGAYISAFSLPNDLGLDREELYHAVPGRLSCVYSSAGDPAAKGLLTFRSPRLAYDHRQPDRQLALLDAAFKGVGVRPSEGWTQIPRLLEAARAADDFYFDGLQLIEMDRWSRGRVVLLGDAAHCASPASGQGTGMALVGAYVLAGELAVAGRGPEEAFDRYEKEMRGYVAVNHALAEKFAKDMTADTRRQIRFRHLMMRILPYMPWKNLVAKKIAEEVQRGANAITLRHRSRPAGTLRPPGVLRPPEARRTLPDMSDHRAHQDSPDARPAGAPAQHADDADAQAFRELLHGLRVWDVALPSFDPATAPAEPLPLFRQWLREAAEAGVPEPHTMTLATADEAGNPSVRTLMLHDADERGWHFASHRGSRKGRELAVRPRAALGFYWPAVGRQVRVSGPVTVAGPEESAADLHHRSTGALAAALVGRQSEVLGSVEELARASEAAWERARSEPAAPVPSWTLYVLRPEEVEFFQGDAQRRHVRLNYRYENGRWRQDLLWP</sequence>
<dbReference type="Pfam" id="PF01494">
    <property type="entry name" value="FAD_binding_3"/>
    <property type="match status" value="2"/>
</dbReference>